<comment type="caution">
    <text evidence="2">The sequence shown here is derived from an EMBL/GenBank/DDBJ whole genome shotgun (WGS) entry which is preliminary data.</text>
</comment>
<reference evidence="2 3" key="1">
    <citation type="journal article" date="2019" name="Int. J. Syst. Evol. Microbiol.">
        <title>The Global Catalogue of Microorganisms (GCM) 10K type strain sequencing project: providing services to taxonomists for standard genome sequencing and annotation.</title>
        <authorList>
            <consortium name="The Broad Institute Genomics Platform"/>
            <consortium name="The Broad Institute Genome Sequencing Center for Infectious Disease"/>
            <person name="Wu L."/>
            <person name="Ma J."/>
        </authorList>
    </citation>
    <scope>NUCLEOTIDE SEQUENCE [LARGE SCALE GENOMIC DNA]</scope>
    <source>
        <strain evidence="2 3">JCM 13581</strain>
    </source>
</reference>
<dbReference type="EMBL" id="BAAAMJ010000030">
    <property type="protein sequence ID" value="GAA1919941.1"/>
    <property type="molecule type" value="Genomic_DNA"/>
</dbReference>
<protein>
    <recommendedName>
        <fullName evidence="4">23S rRNA (Guanosine(2251)-2'-O)-methyltransferase RlmB</fullName>
    </recommendedName>
</protein>
<proteinExistence type="predicted"/>
<accession>A0ABN2PG62</accession>
<name>A0ABN2PG62_9ACTN</name>
<sequence length="50" mass="5653">MARNKNRSRSEPRNDSRGQQQGTAPAGERERHGSGPEVPGRKNKRRFGHN</sequence>
<gene>
    <name evidence="2" type="ORF">GCM10009716_30750</name>
</gene>
<organism evidence="2 3">
    <name type="scientific">Streptomyces sodiiphilus</name>
    <dbReference type="NCBI Taxonomy" id="226217"/>
    <lineage>
        <taxon>Bacteria</taxon>
        <taxon>Bacillati</taxon>
        <taxon>Actinomycetota</taxon>
        <taxon>Actinomycetes</taxon>
        <taxon>Kitasatosporales</taxon>
        <taxon>Streptomycetaceae</taxon>
        <taxon>Streptomyces</taxon>
    </lineage>
</organism>
<dbReference type="RefSeq" id="WP_344262600.1">
    <property type="nucleotide sequence ID" value="NZ_BAAAMJ010000030.1"/>
</dbReference>
<feature type="compositionally biased region" description="Basic residues" evidence="1">
    <location>
        <begin position="41"/>
        <end position="50"/>
    </location>
</feature>
<dbReference type="Proteomes" id="UP001501303">
    <property type="component" value="Unassembled WGS sequence"/>
</dbReference>
<keyword evidence="3" id="KW-1185">Reference proteome</keyword>
<evidence type="ECO:0000313" key="2">
    <source>
        <dbReference type="EMBL" id="GAA1919941.1"/>
    </source>
</evidence>
<evidence type="ECO:0000256" key="1">
    <source>
        <dbReference type="SAM" id="MobiDB-lite"/>
    </source>
</evidence>
<feature type="region of interest" description="Disordered" evidence="1">
    <location>
        <begin position="1"/>
        <end position="50"/>
    </location>
</feature>
<evidence type="ECO:0000313" key="3">
    <source>
        <dbReference type="Proteomes" id="UP001501303"/>
    </source>
</evidence>
<evidence type="ECO:0008006" key="4">
    <source>
        <dbReference type="Google" id="ProtNLM"/>
    </source>
</evidence>